<keyword evidence="5" id="KW-1185">Reference proteome</keyword>
<dbReference type="RefSeq" id="WP_092533101.1">
    <property type="nucleotide sequence ID" value="NZ_FOWW01000008.1"/>
</dbReference>
<dbReference type="PANTHER" id="PTHR33495">
    <property type="entry name" value="ANTI-SIGMA FACTOR ANTAGONIST TM_1081-RELATED-RELATED"/>
    <property type="match status" value="1"/>
</dbReference>
<organism evidence="4 5">
    <name type="scientific">Amycolatopsis arida</name>
    <dbReference type="NCBI Taxonomy" id="587909"/>
    <lineage>
        <taxon>Bacteria</taxon>
        <taxon>Bacillati</taxon>
        <taxon>Actinomycetota</taxon>
        <taxon>Actinomycetes</taxon>
        <taxon>Pseudonocardiales</taxon>
        <taxon>Pseudonocardiaceae</taxon>
        <taxon>Amycolatopsis</taxon>
    </lineage>
</organism>
<dbReference type="InterPro" id="IPR002645">
    <property type="entry name" value="STAS_dom"/>
</dbReference>
<evidence type="ECO:0000256" key="1">
    <source>
        <dbReference type="ARBA" id="ARBA00009013"/>
    </source>
</evidence>
<accession>A0A1I5YV88</accession>
<dbReference type="CDD" id="cd07043">
    <property type="entry name" value="STAS_anti-anti-sigma_factors"/>
    <property type="match status" value="1"/>
</dbReference>
<evidence type="ECO:0000313" key="5">
    <source>
        <dbReference type="Proteomes" id="UP000198727"/>
    </source>
</evidence>
<dbReference type="STRING" id="587909.SAMN05421810_1083"/>
<dbReference type="InterPro" id="IPR003658">
    <property type="entry name" value="Anti-sigma_ant"/>
</dbReference>
<dbReference type="Pfam" id="PF01740">
    <property type="entry name" value="STAS"/>
    <property type="match status" value="1"/>
</dbReference>
<sequence>MTTLSDYTASEHTVQLSPIAVGLLRASTERIGPVCVVRVEGEVDLGSAEVLRSAVDEALAAEPDGLVVDLSAVRFLGSTGLSILVHAYDTLRQRGAGTRIVATRREVLRPLQLTGLSDVMPVHPTTGRALRDVRRPA</sequence>
<dbReference type="PROSITE" id="PS50801">
    <property type="entry name" value="STAS"/>
    <property type="match status" value="1"/>
</dbReference>
<evidence type="ECO:0000259" key="3">
    <source>
        <dbReference type="PROSITE" id="PS50801"/>
    </source>
</evidence>
<dbReference type="GO" id="GO:0043856">
    <property type="term" value="F:anti-sigma factor antagonist activity"/>
    <property type="evidence" value="ECO:0007669"/>
    <property type="project" value="InterPro"/>
</dbReference>
<dbReference type="InterPro" id="IPR036513">
    <property type="entry name" value="STAS_dom_sf"/>
</dbReference>
<gene>
    <name evidence="4" type="ORF">SAMN05421810_1083</name>
</gene>
<reference evidence="5" key="1">
    <citation type="submission" date="2016-10" db="EMBL/GenBank/DDBJ databases">
        <authorList>
            <person name="Varghese N."/>
            <person name="Submissions S."/>
        </authorList>
    </citation>
    <scope>NUCLEOTIDE SEQUENCE [LARGE SCALE GENOMIC DNA]</scope>
    <source>
        <strain evidence="5">CGMCC 4.5579</strain>
    </source>
</reference>
<feature type="domain" description="STAS" evidence="3">
    <location>
        <begin position="24"/>
        <end position="133"/>
    </location>
</feature>
<evidence type="ECO:0000313" key="4">
    <source>
        <dbReference type="EMBL" id="SFQ48183.1"/>
    </source>
</evidence>
<evidence type="ECO:0000256" key="2">
    <source>
        <dbReference type="RuleBase" id="RU003749"/>
    </source>
</evidence>
<dbReference type="Gene3D" id="3.30.750.24">
    <property type="entry name" value="STAS domain"/>
    <property type="match status" value="1"/>
</dbReference>
<dbReference type="SUPFAM" id="SSF52091">
    <property type="entry name" value="SpoIIaa-like"/>
    <property type="match status" value="1"/>
</dbReference>
<proteinExistence type="inferred from homology"/>
<dbReference type="PANTHER" id="PTHR33495:SF2">
    <property type="entry name" value="ANTI-SIGMA FACTOR ANTAGONIST TM_1081-RELATED"/>
    <property type="match status" value="1"/>
</dbReference>
<dbReference type="Proteomes" id="UP000198727">
    <property type="component" value="Unassembled WGS sequence"/>
</dbReference>
<dbReference type="NCBIfam" id="TIGR00377">
    <property type="entry name" value="ant_ant_sig"/>
    <property type="match status" value="1"/>
</dbReference>
<protein>
    <recommendedName>
        <fullName evidence="2">Anti-sigma factor antagonist</fullName>
    </recommendedName>
</protein>
<name>A0A1I5YV88_9PSEU</name>
<comment type="similarity">
    <text evidence="1 2">Belongs to the anti-sigma-factor antagonist family.</text>
</comment>
<dbReference type="EMBL" id="FOWW01000008">
    <property type="protein sequence ID" value="SFQ48183.1"/>
    <property type="molecule type" value="Genomic_DNA"/>
</dbReference>
<dbReference type="AlphaFoldDB" id="A0A1I5YV88"/>
<dbReference type="OrthoDB" id="3393696at2"/>